<keyword evidence="2" id="KW-1185">Reference proteome</keyword>
<comment type="caution">
    <text evidence="1">The sequence shown here is derived from an EMBL/GenBank/DDBJ whole genome shotgun (WGS) entry which is preliminary data.</text>
</comment>
<accession>A0ACC2WEJ9</accession>
<name>A0ACC2WEJ9_9TREE</name>
<reference evidence="1" key="1">
    <citation type="submission" date="2023-04" db="EMBL/GenBank/DDBJ databases">
        <title>Draft Genome sequencing of Naganishia species isolated from polar environments using Oxford Nanopore Technology.</title>
        <authorList>
            <person name="Leo P."/>
            <person name="Venkateswaran K."/>
        </authorList>
    </citation>
    <scope>NUCLEOTIDE SEQUENCE</scope>
    <source>
        <strain evidence="1">MNA-CCFEE 5261</strain>
    </source>
</reference>
<sequence>MWASDYEEGDDEPDIPAKSVAPWVNSAEMSRTKFIGLTTGIIVLGLGIALVIDELETGKP</sequence>
<gene>
    <name evidence="1" type="ORF">QFC19_001868</name>
</gene>
<dbReference type="EMBL" id="JASBWR010000015">
    <property type="protein sequence ID" value="KAJ9109888.1"/>
    <property type="molecule type" value="Genomic_DNA"/>
</dbReference>
<protein>
    <submittedName>
        <fullName evidence="1">Uncharacterized protein</fullName>
    </submittedName>
</protein>
<evidence type="ECO:0000313" key="2">
    <source>
        <dbReference type="Proteomes" id="UP001241377"/>
    </source>
</evidence>
<evidence type="ECO:0000313" key="1">
    <source>
        <dbReference type="EMBL" id="KAJ9109888.1"/>
    </source>
</evidence>
<proteinExistence type="predicted"/>
<dbReference type="Proteomes" id="UP001241377">
    <property type="component" value="Unassembled WGS sequence"/>
</dbReference>
<organism evidence="1 2">
    <name type="scientific">Naganishia cerealis</name>
    <dbReference type="NCBI Taxonomy" id="610337"/>
    <lineage>
        <taxon>Eukaryota</taxon>
        <taxon>Fungi</taxon>
        <taxon>Dikarya</taxon>
        <taxon>Basidiomycota</taxon>
        <taxon>Agaricomycotina</taxon>
        <taxon>Tremellomycetes</taxon>
        <taxon>Filobasidiales</taxon>
        <taxon>Filobasidiaceae</taxon>
        <taxon>Naganishia</taxon>
    </lineage>
</organism>